<protein>
    <submittedName>
        <fullName evidence="1">Uncharacterized protein</fullName>
    </submittedName>
</protein>
<comment type="caution">
    <text evidence="1">The sequence shown here is derived from an EMBL/GenBank/DDBJ whole genome shotgun (WGS) entry which is preliminary data.</text>
</comment>
<name>A0ABT0WFI2_9BACI</name>
<evidence type="ECO:0000313" key="2">
    <source>
        <dbReference type="Proteomes" id="UP001523262"/>
    </source>
</evidence>
<proteinExistence type="predicted"/>
<keyword evidence="2" id="KW-1185">Reference proteome</keyword>
<dbReference type="EMBL" id="JAMQCR010000002">
    <property type="protein sequence ID" value="MCM2535082.1"/>
    <property type="molecule type" value="Genomic_DNA"/>
</dbReference>
<gene>
    <name evidence="1" type="ORF">NDK43_25510</name>
</gene>
<evidence type="ECO:0000313" key="1">
    <source>
        <dbReference type="EMBL" id="MCM2535082.1"/>
    </source>
</evidence>
<sequence>MNKRKVSEEEQVILIKNLEQKWDIEMGKHYWYPLGGEVTENLTINRCGFCNDSRHITECGVKRWLY</sequence>
<organism evidence="1 2">
    <name type="scientific">Neobacillus pocheonensis</name>
    <dbReference type="NCBI Taxonomy" id="363869"/>
    <lineage>
        <taxon>Bacteria</taxon>
        <taxon>Bacillati</taxon>
        <taxon>Bacillota</taxon>
        <taxon>Bacilli</taxon>
        <taxon>Bacillales</taxon>
        <taxon>Bacillaceae</taxon>
        <taxon>Neobacillus</taxon>
    </lineage>
</organism>
<reference evidence="1 2" key="1">
    <citation type="submission" date="2022-06" db="EMBL/GenBank/DDBJ databases">
        <authorList>
            <person name="Jeon C.O."/>
        </authorList>
    </citation>
    <scope>NUCLEOTIDE SEQUENCE [LARGE SCALE GENOMIC DNA]</scope>
    <source>
        <strain evidence="1 2">KCTC 13943</strain>
    </source>
</reference>
<dbReference type="Proteomes" id="UP001523262">
    <property type="component" value="Unassembled WGS sequence"/>
</dbReference>
<accession>A0ABT0WFI2</accession>